<evidence type="ECO:0000256" key="2">
    <source>
        <dbReference type="ARBA" id="ARBA00022734"/>
    </source>
</evidence>
<feature type="domain" description="Jacalin-type lectin" evidence="4">
    <location>
        <begin position="495"/>
        <end position="638"/>
    </location>
</feature>
<dbReference type="OMA" id="KQIYLTR"/>
<organism evidence="5 6">
    <name type="scientific">Kalanchoe fedtschenkoi</name>
    <name type="common">Lavender scallops</name>
    <name type="synonym">South American air plant</name>
    <dbReference type="NCBI Taxonomy" id="63787"/>
    <lineage>
        <taxon>Eukaryota</taxon>
        <taxon>Viridiplantae</taxon>
        <taxon>Streptophyta</taxon>
        <taxon>Embryophyta</taxon>
        <taxon>Tracheophyta</taxon>
        <taxon>Spermatophyta</taxon>
        <taxon>Magnoliopsida</taxon>
        <taxon>eudicotyledons</taxon>
        <taxon>Gunneridae</taxon>
        <taxon>Pentapetalae</taxon>
        <taxon>Saxifragales</taxon>
        <taxon>Crassulaceae</taxon>
        <taxon>Kalanchoe</taxon>
    </lineage>
</organism>
<proteinExistence type="inferred from homology"/>
<protein>
    <recommendedName>
        <fullName evidence="4">Jacalin-type lectin domain-containing protein</fullName>
    </recommendedName>
</protein>
<dbReference type="InterPro" id="IPR033734">
    <property type="entry name" value="Jacalin-like_lectin_dom_plant"/>
</dbReference>
<reference evidence="5" key="1">
    <citation type="submission" date="2021-01" db="UniProtKB">
        <authorList>
            <consortium name="EnsemblPlants"/>
        </authorList>
    </citation>
    <scope>IDENTIFICATION</scope>
</reference>
<dbReference type="Pfam" id="PF01419">
    <property type="entry name" value="Jacalin"/>
    <property type="match status" value="3"/>
</dbReference>
<dbReference type="InterPro" id="IPR001229">
    <property type="entry name" value="Jacalin-like_lectin_dom"/>
</dbReference>
<dbReference type="FunFam" id="2.100.10.30:FF:000001">
    <property type="entry name" value="Jacalin-related lectin 33"/>
    <property type="match status" value="2"/>
</dbReference>
<dbReference type="Gramene" id="Kaladp0095s0704.1.v1.1">
    <property type="protein sequence ID" value="Kaladp0095s0704.1.v1.1"/>
    <property type="gene ID" value="Kaladp0095s0704.v1.1"/>
</dbReference>
<dbReference type="SMART" id="SM00915">
    <property type="entry name" value="Jacalin"/>
    <property type="match status" value="3"/>
</dbReference>
<feature type="domain" description="Jacalin-type lectin" evidence="4">
    <location>
        <begin position="260"/>
        <end position="403"/>
    </location>
</feature>
<dbReference type="GO" id="GO:0030246">
    <property type="term" value="F:carbohydrate binding"/>
    <property type="evidence" value="ECO:0007669"/>
    <property type="project" value="UniProtKB-KW"/>
</dbReference>
<dbReference type="AlphaFoldDB" id="A0A7N0V401"/>
<evidence type="ECO:0000256" key="3">
    <source>
        <dbReference type="SAM" id="MobiDB-lite"/>
    </source>
</evidence>
<keyword evidence="2" id="KW-0430">Lectin</keyword>
<evidence type="ECO:0000256" key="1">
    <source>
        <dbReference type="ARBA" id="ARBA00006568"/>
    </source>
</evidence>
<dbReference type="CDD" id="cd09612">
    <property type="entry name" value="Jacalin"/>
    <property type="match status" value="3"/>
</dbReference>
<feature type="compositionally biased region" description="Low complexity" evidence="3">
    <location>
        <begin position="228"/>
        <end position="241"/>
    </location>
</feature>
<evidence type="ECO:0000259" key="4">
    <source>
        <dbReference type="PROSITE" id="PS51752"/>
    </source>
</evidence>
<dbReference type="Gene3D" id="2.100.10.30">
    <property type="entry name" value="Jacalin-like lectin domain"/>
    <property type="match status" value="3"/>
</dbReference>
<dbReference type="SUPFAM" id="SSF51101">
    <property type="entry name" value="Mannose-binding lectins"/>
    <property type="match status" value="3"/>
</dbReference>
<dbReference type="PROSITE" id="PS51752">
    <property type="entry name" value="JACALIN_LECTIN"/>
    <property type="match status" value="3"/>
</dbReference>
<name>A0A7N0V401_KALFE</name>
<feature type="domain" description="Jacalin-type lectin" evidence="4">
    <location>
        <begin position="11"/>
        <end position="153"/>
    </location>
</feature>
<dbReference type="InterPro" id="IPR036404">
    <property type="entry name" value="Jacalin-like_lectin_dom_sf"/>
</dbReference>
<dbReference type="EnsemblPlants" id="Kaladp0095s0704.1.v1.1">
    <property type="protein sequence ID" value="Kaladp0095s0704.1.v1.1"/>
    <property type="gene ID" value="Kaladp0095s0704.v1.1"/>
</dbReference>
<comment type="similarity">
    <text evidence="1">Belongs to the jacalin lectin family.</text>
</comment>
<feature type="region of interest" description="Disordered" evidence="3">
    <location>
        <begin position="223"/>
        <end position="264"/>
    </location>
</feature>
<accession>A0A7N0V401</accession>
<evidence type="ECO:0000313" key="6">
    <source>
        <dbReference type="Proteomes" id="UP000594263"/>
    </source>
</evidence>
<sequence>MQNLPGYGTDLISVGPWGGQSGAVWNDGLHSGIRQLIIIYGAGIDSIQVEYDVNGTSVWSAKHGGNGGSKTDKVKFNYPEEYLTSIHGHYGSLSDWSPVFVRSLTFGTNKKTYGPFGIEHGTYFSLPTNGIKIVGFHGRNGSYLDAIGAHLRPLQQITHYTTQGNPQTQVVTRTTQSGYSIIQGSLGNQYDVVLALKQKEHAPMQLKELTPRVLTHAQPLALAKKSPEFSSQSSSSSSGESSDSETPRLPRRVPTKVDGPVTYGPWGGTGGSAFEDGMFKGIKHIKFSRNVGLVSIRVLYVDHNGLDVWGDRQGGTGGFIRDKVFFDYPYEILTHITGFYGPAMIKGPVVIKSITFHTTKTKHGPFGEEQGTKFTSNLREGRIVGFHGRKGLYIDAIGVHVLEGKVTPPVRPQTPAVAATMAALAGAGTTSALATAASAVGCNPMVFAGNGNRISAAAPSKKPQAALTDADNKLVLAKQRPPTEAHWGVVKEPVACEAGPWGGDGGRPWDDGVYSGIKQIYLTRDDAINSIQIEYDRNGQSVWSVQHGGNGGRTTHPIKLEYPNEVLTCISGYSSPSCKDGSSKVIRSLTFYTTRGKYGPFGEEVGTFFTSAKTEGKIVGLHGRSGSYLDAIGVHMQHWLGNQKVQSKPIFKIFSG</sequence>
<dbReference type="PANTHER" id="PTHR47293:SF68">
    <property type="entry name" value="JACALIN-RELATED LECTIN 3"/>
    <property type="match status" value="1"/>
</dbReference>
<dbReference type="PANTHER" id="PTHR47293">
    <property type="entry name" value="JACALIN-RELATED LECTIN 3"/>
    <property type="match status" value="1"/>
</dbReference>
<dbReference type="Proteomes" id="UP000594263">
    <property type="component" value="Unplaced"/>
</dbReference>
<evidence type="ECO:0000313" key="5">
    <source>
        <dbReference type="EnsemblPlants" id="Kaladp0095s0704.1.v1.1"/>
    </source>
</evidence>
<keyword evidence="6" id="KW-1185">Reference proteome</keyword>